<dbReference type="SMART" id="SM00862">
    <property type="entry name" value="Trans_reg_C"/>
    <property type="match status" value="1"/>
</dbReference>
<dbReference type="InterPro" id="IPR036388">
    <property type="entry name" value="WH-like_DNA-bd_sf"/>
</dbReference>
<dbReference type="SUPFAM" id="SSF48452">
    <property type="entry name" value="TPR-like"/>
    <property type="match status" value="2"/>
</dbReference>
<dbReference type="PROSITE" id="PS51755">
    <property type="entry name" value="OMPR_PHOB"/>
    <property type="match status" value="1"/>
</dbReference>
<dbReference type="PANTHER" id="PTHR35807:SF1">
    <property type="entry name" value="TRANSCRIPTIONAL REGULATOR REDD"/>
    <property type="match status" value="1"/>
</dbReference>
<dbReference type="InterPro" id="IPR027417">
    <property type="entry name" value="P-loop_NTPase"/>
</dbReference>
<evidence type="ECO:0000313" key="7">
    <source>
        <dbReference type="EMBL" id="MBP2325043.1"/>
    </source>
</evidence>
<dbReference type="Gene3D" id="1.10.10.10">
    <property type="entry name" value="Winged helix-like DNA-binding domain superfamily/Winged helix DNA-binding domain"/>
    <property type="match status" value="1"/>
</dbReference>
<dbReference type="InterPro" id="IPR001867">
    <property type="entry name" value="OmpR/PhoB-type_DNA-bd"/>
</dbReference>
<dbReference type="Proteomes" id="UP001519332">
    <property type="component" value="Unassembled WGS sequence"/>
</dbReference>
<dbReference type="InterPro" id="IPR011990">
    <property type="entry name" value="TPR-like_helical_dom_sf"/>
</dbReference>
<dbReference type="SUPFAM" id="SSF52540">
    <property type="entry name" value="P-loop containing nucleoside triphosphate hydrolases"/>
    <property type="match status" value="1"/>
</dbReference>
<name>A0ABS4TM92_9PSEU</name>
<dbReference type="Pfam" id="PF00486">
    <property type="entry name" value="Trans_reg_C"/>
    <property type="match status" value="1"/>
</dbReference>
<dbReference type="PRINTS" id="PR00364">
    <property type="entry name" value="DISEASERSIST"/>
</dbReference>
<evidence type="ECO:0000256" key="4">
    <source>
        <dbReference type="ARBA" id="ARBA00023163"/>
    </source>
</evidence>
<dbReference type="GO" id="GO:0003677">
    <property type="term" value="F:DNA binding"/>
    <property type="evidence" value="ECO:0007669"/>
    <property type="project" value="UniProtKB-KW"/>
</dbReference>
<dbReference type="InterPro" id="IPR005158">
    <property type="entry name" value="BTAD"/>
</dbReference>
<dbReference type="Gene3D" id="1.25.40.10">
    <property type="entry name" value="Tetratricopeptide repeat domain"/>
    <property type="match status" value="2"/>
</dbReference>
<reference evidence="7 8" key="1">
    <citation type="submission" date="2021-03" db="EMBL/GenBank/DDBJ databases">
        <title>Sequencing the genomes of 1000 actinobacteria strains.</title>
        <authorList>
            <person name="Klenk H.-P."/>
        </authorList>
    </citation>
    <scope>NUCLEOTIDE SEQUENCE [LARGE SCALE GENOMIC DNA]</scope>
    <source>
        <strain evidence="7 8">DSM 46670</strain>
    </source>
</reference>
<dbReference type="Pfam" id="PF03704">
    <property type="entry name" value="BTAD"/>
    <property type="match status" value="1"/>
</dbReference>
<dbReference type="CDD" id="cd15831">
    <property type="entry name" value="BTAD"/>
    <property type="match status" value="1"/>
</dbReference>
<evidence type="ECO:0000313" key="8">
    <source>
        <dbReference type="Proteomes" id="UP001519332"/>
    </source>
</evidence>
<dbReference type="InterPro" id="IPR051677">
    <property type="entry name" value="AfsR-DnrI-RedD_regulator"/>
</dbReference>
<evidence type="ECO:0000256" key="2">
    <source>
        <dbReference type="ARBA" id="ARBA00023015"/>
    </source>
</evidence>
<evidence type="ECO:0000256" key="5">
    <source>
        <dbReference type="PROSITE-ProRule" id="PRU01091"/>
    </source>
</evidence>
<protein>
    <submittedName>
        <fullName evidence="7">DNA-binding SARP family transcriptional activator</fullName>
    </submittedName>
</protein>
<feature type="domain" description="OmpR/PhoB-type" evidence="6">
    <location>
        <begin position="1"/>
        <end position="91"/>
    </location>
</feature>
<dbReference type="Gene3D" id="3.40.50.300">
    <property type="entry name" value="P-loop containing nucleotide triphosphate hydrolases"/>
    <property type="match status" value="1"/>
</dbReference>
<keyword evidence="4" id="KW-0804">Transcription</keyword>
<dbReference type="InterPro" id="IPR016032">
    <property type="entry name" value="Sig_transdc_resp-reg_C-effctor"/>
</dbReference>
<dbReference type="SMART" id="SM01043">
    <property type="entry name" value="BTAD"/>
    <property type="match status" value="1"/>
</dbReference>
<accession>A0ABS4TM92</accession>
<gene>
    <name evidence="7" type="ORF">JOF56_005428</name>
</gene>
<comment type="caution">
    <text evidence="7">The sequence shown here is derived from an EMBL/GenBank/DDBJ whole genome shotgun (WGS) entry which is preliminary data.</text>
</comment>
<keyword evidence="2" id="KW-0805">Transcription regulation</keyword>
<comment type="similarity">
    <text evidence="1">Belongs to the AfsR/DnrI/RedD regulatory family.</text>
</comment>
<dbReference type="SUPFAM" id="SSF46894">
    <property type="entry name" value="C-terminal effector domain of the bipartite response regulators"/>
    <property type="match status" value="1"/>
</dbReference>
<dbReference type="PANTHER" id="PTHR35807">
    <property type="entry name" value="TRANSCRIPTIONAL REGULATOR REDD-RELATED"/>
    <property type="match status" value="1"/>
</dbReference>
<evidence type="ECO:0000259" key="6">
    <source>
        <dbReference type="PROSITE" id="PS51755"/>
    </source>
</evidence>
<sequence>MRIRLLGPVELIGTDGQLVELGAAKRRTVLAALALELNKVVSADRLMTMAWDDNPPPSARAALQGHIAQLRKVLGNGVELITKAPGYQLVADRCMVDATRFDDLITQARTVSAADGVELLRSALALWRGPVLADVPAAQVRDQAAAWLDEARLVALQDLGEQLAQLGRITEVIADLRDAVESHPTREPLVELLMRGLFETGRQAEALRLFHQTRTALADELGVDPSSSLQQTYQLVLTGADDSFDPPVATPAQLPRQNRGLVGRDGQLAELAAGLRQSDPAVRVLTGPAGVGKTALALHSAHTLDMPDGQLFVDLKGFDDQPMDPGVVLAGFLRALGVADARIPACVTERSALYRSLLAGRRMLVLLDNAHSADQVRPLLPGASSCVVLVTSRHRLDDLIVTEGAVPLPVDVLAPDDAVTVLGMLAGRDRVAADRRAAMELADLCGRSPLALRIVAGRLMNSPQWTLRDMVVELSGKRRKPRVAVDAAVERTYRRLEPSAARQLRLLGRYGGDDIDQYAAAALTGTRTDEAWSNLDTLAAVHLLRENGRDRYGCYGLERRFMTRIAAEEPLEQLEAATVRLLDYYVQTAEQACKLLPDHIWSPQSPVEYPAAETPPMQTTADAMRWFAVESASMHRMLDLAVEQGYQERAWRLALCLARFYFRRGDLVRQLAVCGIGLTAAERLGNNEAQAVFLACNANVQLERGRVRDALRLARRATDLYSQHKVSTVYALALHTAGSAMYALGRPHGALMLLYQGHALVNDLGDRYLDALYHQEIGNVMAHLGGEHAARPHWSQAERLHEYLAS</sequence>
<dbReference type="EMBL" id="JAGINW010000001">
    <property type="protein sequence ID" value="MBP2325043.1"/>
    <property type="molecule type" value="Genomic_DNA"/>
</dbReference>
<organism evidence="7 8">
    <name type="scientific">Kibdelosporangium banguiense</name>
    <dbReference type="NCBI Taxonomy" id="1365924"/>
    <lineage>
        <taxon>Bacteria</taxon>
        <taxon>Bacillati</taxon>
        <taxon>Actinomycetota</taxon>
        <taxon>Actinomycetes</taxon>
        <taxon>Pseudonocardiales</taxon>
        <taxon>Pseudonocardiaceae</taxon>
        <taxon>Kibdelosporangium</taxon>
    </lineage>
</organism>
<keyword evidence="8" id="KW-1185">Reference proteome</keyword>
<dbReference type="RefSeq" id="WP_209642295.1">
    <property type="nucleotide sequence ID" value="NZ_JAGINW010000001.1"/>
</dbReference>
<proteinExistence type="inferred from homology"/>
<evidence type="ECO:0000256" key="1">
    <source>
        <dbReference type="ARBA" id="ARBA00005820"/>
    </source>
</evidence>
<keyword evidence="3 5" id="KW-0238">DNA-binding</keyword>
<evidence type="ECO:0000256" key="3">
    <source>
        <dbReference type="ARBA" id="ARBA00023125"/>
    </source>
</evidence>
<feature type="DNA-binding region" description="OmpR/PhoB-type" evidence="5">
    <location>
        <begin position="1"/>
        <end position="91"/>
    </location>
</feature>